<proteinExistence type="predicted"/>
<organism evidence="3 4">
    <name type="scientific">Acanthaster planci</name>
    <name type="common">Crown-of-thorns starfish</name>
    <dbReference type="NCBI Taxonomy" id="133434"/>
    <lineage>
        <taxon>Eukaryota</taxon>
        <taxon>Metazoa</taxon>
        <taxon>Echinodermata</taxon>
        <taxon>Eleutherozoa</taxon>
        <taxon>Asterozoa</taxon>
        <taxon>Asteroidea</taxon>
        <taxon>Valvatacea</taxon>
        <taxon>Valvatida</taxon>
        <taxon>Acanthasteridae</taxon>
        <taxon>Acanthaster</taxon>
    </lineage>
</organism>
<keyword evidence="3" id="KW-1185">Reference proteome</keyword>
<keyword evidence="2" id="KW-0732">Signal</keyword>
<dbReference type="AlphaFoldDB" id="A0A8B7XVI7"/>
<feature type="signal peptide" evidence="2">
    <location>
        <begin position="1"/>
        <end position="41"/>
    </location>
</feature>
<name>A0A8B7XVI7_ACAPL</name>
<feature type="transmembrane region" description="Helical" evidence="1">
    <location>
        <begin position="65"/>
        <end position="93"/>
    </location>
</feature>
<evidence type="ECO:0000256" key="2">
    <source>
        <dbReference type="SAM" id="SignalP"/>
    </source>
</evidence>
<keyword evidence="1" id="KW-0472">Membrane</keyword>
<sequence>MLAFWETQSHLVKSIMAGHKLAHRFLVVCFVLLVLSNGAVADLEDYFYNAIDEFEKPYYDHAVKLTTGVIIGIGVGGFAFVVLVIVLCACCCYHCCCKSRPPATNTVVVTGTQPQQQPVMIMQQPVAYDHSSVPPYPGQQASYNYAKM</sequence>
<dbReference type="KEGG" id="aplc:110975667"/>
<evidence type="ECO:0000313" key="4">
    <source>
        <dbReference type="RefSeq" id="XP_022084030.1"/>
    </source>
</evidence>
<gene>
    <name evidence="4" type="primary">LOC110975667</name>
</gene>
<evidence type="ECO:0000256" key="1">
    <source>
        <dbReference type="SAM" id="Phobius"/>
    </source>
</evidence>
<dbReference type="Proteomes" id="UP000694845">
    <property type="component" value="Unplaced"/>
</dbReference>
<accession>A0A8B7XVI7</accession>
<keyword evidence="1" id="KW-1133">Transmembrane helix</keyword>
<reference evidence="4" key="1">
    <citation type="submission" date="2025-08" db="UniProtKB">
        <authorList>
            <consortium name="RefSeq"/>
        </authorList>
    </citation>
    <scope>IDENTIFICATION</scope>
</reference>
<keyword evidence="1" id="KW-0812">Transmembrane</keyword>
<dbReference type="RefSeq" id="XP_022084030.1">
    <property type="nucleotide sequence ID" value="XM_022228338.1"/>
</dbReference>
<protein>
    <submittedName>
        <fullName evidence="4">Protein shisa-5-like</fullName>
    </submittedName>
</protein>
<evidence type="ECO:0000313" key="3">
    <source>
        <dbReference type="Proteomes" id="UP000694845"/>
    </source>
</evidence>
<feature type="chain" id="PRO_5034435073" evidence="2">
    <location>
        <begin position="42"/>
        <end position="148"/>
    </location>
</feature>
<dbReference type="GeneID" id="110975667"/>